<gene>
    <name evidence="1" type="ORF">ACJRO7_033113</name>
</gene>
<dbReference type="AlphaFoldDB" id="A0ABD3JM21"/>
<comment type="caution">
    <text evidence="1">The sequence shown here is derived from an EMBL/GenBank/DDBJ whole genome shotgun (WGS) entry which is preliminary data.</text>
</comment>
<reference evidence="1 2" key="1">
    <citation type="submission" date="2024-11" db="EMBL/GenBank/DDBJ databases">
        <title>Chromosome-level genome assembly of Eucalyptus globulus Labill. provides insights into its genome evolution.</title>
        <authorList>
            <person name="Li X."/>
        </authorList>
    </citation>
    <scope>NUCLEOTIDE SEQUENCE [LARGE SCALE GENOMIC DNA]</scope>
    <source>
        <strain evidence="1">CL2024</strain>
        <tissue evidence="1">Fresh tender leaves</tissue>
    </source>
</reference>
<dbReference type="Proteomes" id="UP001634007">
    <property type="component" value="Unassembled WGS sequence"/>
</dbReference>
<keyword evidence="2" id="KW-1185">Reference proteome</keyword>
<organism evidence="1 2">
    <name type="scientific">Eucalyptus globulus</name>
    <name type="common">Tasmanian blue gum</name>
    <dbReference type="NCBI Taxonomy" id="34317"/>
    <lineage>
        <taxon>Eukaryota</taxon>
        <taxon>Viridiplantae</taxon>
        <taxon>Streptophyta</taxon>
        <taxon>Embryophyta</taxon>
        <taxon>Tracheophyta</taxon>
        <taxon>Spermatophyta</taxon>
        <taxon>Magnoliopsida</taxon>
        <taxon>eudicotyledons</taxon>
        <taxon>Gunneridae</taxon>
        <taxon>Pentapetalae</taxon>
        <taxon>rosids</taxon>
        <taxon>malvids</taxon>
        <taxon>Myrtales</taxon>
        <taxon>Myrtaceae</taxon>
        <taxon>Myrtoideae</taxon>
        <taxon>Eucalypteae</taxon>
        <taxon>Eucalyptus</taxon>
    </lineage>
</organism>
<sequence>MLESSQSPAAAVAASVEPISTTMTCSNLPTNKPAMNYNAWIAHSNRASPAVKPCSQSNNYSRPHSPIDSCNSDEAAQLLRLCRVYIFLQVLQGLCELLLSTIDYCNITESSKELLGFYDAVP</sequence>
<name>A0ABD3JM21_EUCGL</name>
<evidence type="ECO:0000313" key="2">
    <source>
        <dbReference type="Proteomes" id="UP001634007"/>
    </source>
</evidence>
<accession>A0ABD3JM21</accession>
<proteinExistence type="predicted"/>
<dbReference type="EMBL" id="JBJKBG010000008">
    <property type="protein sequence ID" value="KAL3728473.1"/>
    <property type="molecule type" value="Genomic_DNA"/>
</dbReference>
<protein>
    <submittedName>
        <fullName evidence="1">Uncharacterized protein</fullName>
    </submittedName>
</protein>
<evidence type="ECO:0000313" key="1">
    <source>
        <dbReference type="EMBL" id="KAL3728473.1"/>
    </source>
</evidence>